<evidence type="ECO:0000256" key="2">
    <source>
        <dbReference type="ARBA" id="ARBA00010199"/>
    </source>
</evidence>
<proteinExistence type="inferred from homology"/>
<keyword evidence="8" id="KW-1185">Reference proteome</keyword>
<evidence type="ECO:0000256" key="4">
    <source>
        <dbReference type="ARBA" id="ARBA00022989"/>
    </source>
</evidence>
<feature type="transmembrane region" description="Helical" evidence="6">
    <location>
        <begin position="412"/>
        <end position="431"/>
    </location>
</feature>
<dbReference type="PANTHER" id="PTHR42893">
    <property type="entry name" value="PROTEIN DETOXIFICATION 44, CHLOROPLASTIC-RELATED"/>
    <property type="match status" value="1"/>
</dbReference>
<keyword evidence="3 6" id="KW-0812">Transmembrane</keyword>
<dbReference type="PANTHER" id="PTHR42893:SF46">
    <property type="entry name" value="PROTEIN DETOXIFICATION 44, CHLOROPLASTIC"/>
    <property type="match status" value="1"/>
</dbReference>
<evidence type="ECO:0000256" key="1">
    <source>
        <dbReference type="ARBA" id="ARBA00004141"/>
    </source>
</evidence>
<comment type="caution">
    <text evidence="7">The sequence shown here is derived from an EMBL/GenBank/DDBJ whole genome shotgun (WGS) entry which is preliminary data.</text>
</comment>
<dbReference type="AlphaFoldDB" id="A0A3D9FF82"/>
<organism evidence="7 8">
    <name type="scientific">Parasphingopyxis lamellibrachiae</name>
    <dbReference type="NCBI Taxonomy" id="680125"/>
    <lineage>
        <taxon>Bacteria</taxon>
        <taxon>Pseudomonadati</taxon>
        <taxon>Pseudomonadota</taxon>
        <taxon>Alphaproteobacteria</taxon>
        <taxon>Sphingomonadales</taxon>
        <taxon>Sphingomonadaceae</taxon>
        <taxon>Parasphingopyxis</taxon>
    </lineage>
</organism>
<dbReference type="GO" id="GO:0005886">
    <property type="term" value="C:plasma membrane"/>
    <property type="evidence" value="ECO:0007669"/>
    <property type="project" value="TreeGrafter"/>
</dbReference>
<evidence type="ECO:0000313" key="7">
    <source>
        <dbReference type="EMBL" id="RED15736.1"/>
    </source>
</evidence>
<comment type="similarity">
    <text evidence="2">Belongs to the multi antimicrobial extrusion (MATE) (TC 2.A.66.1) family.</text>
</comment>
<evidence type="ECO:0000256" key="3">
    <source>
        <dbReference type="ARBA" id="ARBA00022692"/>
    </source>
</evidence>
<dbReference type="GO" id="GO:0042910">
    <property type="term" value="F:xenobiotic transmembrane transporter activity"/>
    <property type="evidence" value="ECO:0007669"/>
    <property type="project" value="InterPro"/>
</dbReference>
<dbReference type="Pfam" id="PF01554">
    <property type="entry name" value="MatE"/>
    <property type="match status" value="2"/>
</dbReference>
<name>A0A3D9FF82_9SPHN</name>
<evidence type="ECO:0000256" key="6">
    <source>
        <dbReference type="SAM" id="Phobius"/>
    </source>
</evidence>
<accession>A0A3D9FF82</accession>
<feature type="transmembrane region" description="Helical" evidence="6">
    <location>
        <begin position="269"/>
        <end position="288"/>
    </location>
</feature>
<evidence type="ECO:0000313" key="8">
    <source>
        <dbReference type="Proteomes" id="UP000256310"/>
    </source>
</evidence>
<dbReference type="InterPro" id="IPR044644">
    <property type="entry name" value="DinF-like"/>
</dbReference>
<dbReference type="GO" id="GO:0015297">
    <property type="term" value="F:antiporter activity"/>
    <property type="evidence" value="ECO:0007669"/>
    <property type="project" value="InterPro"/>
</dbReference>
<dbReference type="RefSeq" id="WP_245953653.1">
    <property type="nucleotide sequence ID" value="NZ_QRDP01000004.1"/>
</dbReference>
<feature type="transmembrane region" description="Helical" evidence="6">
    <location>
        <begin position="245"/>
        <end position="263"/>
    </location>
</feature>
<feature type="transmembrane region" description="Helical" evidence="6">
    <location>
        <begin position="168"/>
        <end position="198"/>
    </location>
</feature>
<gene>
    <name evidence="7" type="ORF">DFR46_0739</name>
</gene>
<dbReference type="NCBIfam" id="TIGR00797">
    <property type="entry name" value="matE"/>
    <property type="match status" value="1"/>
</dbReference>
<reference evidence="7 8" key="1">
    <citation type="submission" date="2018-07" db="EMBL/GenBank/DDBJ databases">
        <title>Genomic Encyclopedia of Type Strains, Phase IV (KMG-IV): sequencing the most valuable type-strain genomes for metagenomic binning, comparative biology and taxonomic classification.</title>
        <authorList>
            <person name="Goeker M."/>
        </authorList>
    </citation>
    <scope>NUCLEOTIDE SEQUENCE [LARGE SCALE GENOMIC DNA]</scope>
    <source>
        <strain evidence="7 8">DSM 26725</strain>
    </source>
</reference>
<feature type="transmembrane region" description="Helical" evidence="6">
    <location>
        <begin position="318"/>
        <end position="339"/>
    </location>
</feature>
<dbReference type="InterPro" id="IPR002528">
    <property type="entry name" value="MATE_fam"/>
</dbReference>
<feature type="transmembrane region" description="Helical" evidence="6">
    <location>
        <begin position="136"/>
        <end position="156"/>
    </location>
</feature>
<feature type="transmembrane region" description="Helical" evidence="6">
    <location>
        <begin position="12"/>
        <end position="38"/>
    </location>
</feature>
<feature type="transmembrane region" description="Helical" evidence="6">
    <location>
        <begin position="386"/>
        <end position="406"/>
    </location>
</feature>
<keyword evidence="5 6" id="KW-0472">Membrane</keyword>
<dbReference type="CDD" id="cd13136">
    <property type="entry name" value="MATE_DinF_like"/>
    <property type="match status" value="1"/>
</dbReference>
<sequence length="447" mass="47495">MSHALPSHDPRAIWTIAIPAMATNVATALMGIADIWIIGQLGDAAAQGAVEIGARLLMSLLVVFNFLKTATTGLTAQAVGQRNEIEKMAALLRASAIALVIGLLLLATKWLTVPVGLDLLEASGGVRDDAARYIDIRFWAAPAWLLNAALVGWLIGLRRVRAVLAIEVAINLLHVGLGVLFVLGWGWGIVGIAFATLISETGKLALLLLALLPSAKPDALFAAARHRGLWQTGPMGSLFRVNRDLFLRTLLLTFAILLVTRQGAVQGSVILAANAILFQMFMLTALLLDGFENAAQVLCGETIGAQDRSGFDKTVRGILLRGIGTALVLTAIFALASGPIVGSFSTDPEVVATVRRYDIWLLALPLAGVASFVMDGVFVGATWTRAMLVTMAAAFVAYGAMLWLTVSLGNHGLWLSFTIFLLIRAAGQFLLTPRLAARTFAPITGEK</sequence>
<protein>
    <submittedName>
        <fullName evidence="7">MATE family multidrug resistance protein</fullName>
    </submittedName>
</protein>
<feature type="transmembrane region" description="Helical" evidence="6">
    <location>
        <begin position="88"/>
        <end position="111"/>
    </location>
</feature>
<comment type="subcellular location">
    <subcellularLocation>
        <location evidence="1">Membrane</location>
        <topology evidence="1">Multi-pass membrane protein</topology>
    </subcellularLocation>
</comment>
<dbReference type="Proteomes" id="UP000256310">
    <property type="component" value="Unassembled WGS sequence"/>
</dbReference>
<keyword evidence="4 6" id="KW-1133">Transmembrane helix</keyword>
<evidence type="ECO:0000256" key="5">
    <source>
        <dbReference type="ARBA" id="ARBA00023136"/>
    </source>
</evidence>
<feature type="transmembrane region" description="Helical" evidence="6">
    <location>
        <begin position="359"/>
        <end position="379"/>
    </location>
</feature>
<feature type="transmembrane region" description="Helical" evidence="6">
    <location>
        <begin position="44"/>
        <end position="67"/>
    </location>
</feature>
<dbReference type="EMBL" id="QRDP01000004">
    <property type="protein sequence ID" value="RED15736.1"/>
    <property type="molecule type" value="Genomic_DNA"/>
</dbReference>